<keyword evidence="3" id="KW-0479">Metal-binding</keyword>
<comment type="function">
    <text evidence="2">Catalyzes the reversible hydration of carbon dioxide to form bicarbonate.</text>
</comment>
<dbReference type="EMBL" id="JAUFSA010000001">
    <property type="protein sequence ID" value="MDP7738383.1"/>
    <property type="molecule type" value="Genomic_DNA"/>
</dbReference>
<proteinExistence type="inferred from homology"/>
<dbReference type="PANTHER" id="PTHR11002">
    <property type="entry name" value="CARBONIC ANHYDRASE"/>
    <property type="match status" value="1"/>
</dbReference>
<comment type="cofactor">
    <cofactor evidence="3">
        <name>Zn(2+)</name>
        <dbReference type="ChEBI" id="CHEBI:29105"/>
    </cofactor>
    <text evidence="3">Binds 1 zinc ion per subunit.</text>
</comment>
<dbReference type="Gene3D" id="3.40.1050.10">
    <property type="entry name" value="Carbonic anhydrase"/>
    <property type="match status" value="1"/>
</dbReference>
<dbReference type="GO" id="GO:0008270">
    <property type="term" value="F:zinc ion binding"/>
    <property type="evidence" value="ECO:0007669"/>
    <property type="project" value="InterPro"/>
</dbReference>
<dbReference type="InterPro" id="IPR001765">
    <property type="entry name" value="Carbonic_anhydrase"/>
</dbReference>
<feature type="binding site" evidence="3">
    <location>
        <position position="95"/>
    </location>
    <ligand>
        <name>Zn(2+)</name>
        <dbReference type="ChEBI" id="CHEBI:29105"/>
    </ligand>
</feature>
<accession>A0AAJ1SHI3</accession>
<dbReference type="RefSeq" id="WP_306255556.1">
    <property type="nucleotide sequence ID" value="NZ_JAUFSA010000001.1"/>
</dbReference>
<dbReference type="AlphaFoldDB" id="A0AAJ1SHI3"/>
<dbReference type="SMART" id="SM00947">
    <property type="entry name" value="Pro_CA"/>
    <property type="match status" value="1"/>
</dbReference>
<feature type="binding site" evidence="3">
    <location>
        <position position="44"/>
    </location>
    <ligand>
        <name>Zn(2+)</name>
        <dbReference type="ChEBI" id="CHEBI:29105"/>
    </ligand>
</feature>
<dbReference type="SUPFAM" id="SSF53056">
    <property type="entry name" value="beta-carbonic anhydrase, cab"/>
    <property type="match status" value="1"/>
</dbReference>
<evidence type="ECO:0000313" key="5">
    <source>
        <dbReference type="Proteomes" id="UP001229081"/>
    </source>
</evidence>
<dbReference type="PANTHER" id="PTHR11002:SF79">
    <property type="entry name" value="CARBONIC ANHYDRASE 2"/>
    <property type="match status" value="1"/>
</dbReference>
<organism evidence="4 5">
    <name type="scientific">Mycobacterium paragordonae</name>
    <dbReference type="NCBI Taxonomy" id="1389713"/>
    <lineage>
        <taxon>Bacteria</taxon>
        <taxon>Bacillati</taxon>
        <taxon>Actinomycetota</taxon>
        <taxon>Actinomycetes</taxon>
        <taxon>Mycobacteriales</taxon>
        <taxon>Mycobacteriaceae</taxon>
        <taxon>Mycobacterium</taxon>
    </lineage>
</organism>
<comment type="caution">
    <text evidence="4">The sequence shown here is derived from an EMBL/GenBank/DDBJ whole genome shotgun (WGS) entry which is preliminary data.</text>
</comment>
<evidence type="ECO:0000256" key="1">
    <source>
        <dbReference type="ARBA" id="ARBA00006217"/>
    </source>
</evidence>
<evidence type="ECO:0000313" key="4">
    <source>
        <dbReference type="EMBL" id="MDP7738383.1"/>
    </source>
</evidence>
<dbReference type="Proteomes" id="UP001229081">
    <property type="component" value="Unassembled WGS sequence"/>
</dbReference>
<evidence type="ECO:0000256" key="3">
    <source>
        <dbReference type="PIRSR" id="PIRSR601765-1"/>
    </source>
</evidence>
<gene>
    <name evidence="4" type="ORF">QXL92_27000</name>
</gene>
<name>A0AAJ1SHI3_9MYCO</name>
<protein>
    <submittedName>
        <fullName evidence="4">Carbonic anhydrase</fullName>
    </submittedName>
</protein>
<dbReference type="Pfam" id="PF00484">
    <property type="entry name" value="Pro_CA"/>
    <property type="match status" value="1"/>
</dbReference>
<dbReference type="InterPro" id="IPR036874">
    <property type="entry name" value="Carbonic_anhydrase_sf"/>
</dbReference>
<keyword evidence="3" id="KW-0862">Zinc</keyword>
<sequence length="204" mass="21325">MSNPSSSWQRLQAGNQHFYAAVRAKHNTAASGRPPVAVVFRSADSDMASEVVFGQSWGSLIDISNWGHVIDAGVLATLEYAVGTLKTPLIVILGHSDSAAMKTALDAWNTAKFPEGASRAVVEQAISSLARKDAGISTADDLSAAHVAHVGVSLLHKSPVVAKAVDSGQCGIVCAVIDREDGRIRVCGTIGDIADDQKPLLEVV</sequence>
<evidence type="ECO:0000256" key="2">
    <source>
        <dbReference type="ARBA" id="ARBA00024993"/>
    </source>
</evidence>
<comment type="similarity">
    <text evidence="1">Belongs to the beta-class carbonic anhydrase family.</text>
</comment>
<dbReference type="GO" id="GO:0004089">
    <property type="term" value="F:carbonate dehydratase activity"/>
    <property type="evidence" value="ECO:0007669"/>
    <property type="project" value="InterPro"/>
</dbReference>
<reference evidence="4" key="1">
    <citation type="submission" date="2023-06" db="EMBL/GenBank/DDBJ databases">
        <title>Identification of two novel mycobacterium reveal diversities and complexities of Mycobacterium gordonae clade.</title>
        <authorList>
            <person name="Matsumoto Y."/>
            <person name="Nakamura S."/>
            <person name="Motooka D."/>
            <person name="Fukushima K."/>
        </authorList>
    </citation>
    <scope>NUCLEOTIDE SEQUENCE</scope>
    <source>
        <strain evidence="4">TY812</strain>
    </source>
</reference>